<name>A0AAQ4E2U3_AMBAM</name>
<feature type="transmembrane region" description="Helical" evidence="3">
    <location>
        <begin position="109"/>
        <end position="130"/>
    </location>
</feature>
<dbReference type="EMBL" id="JARKHS020023191">
    <property type="protein sequence ID" value="KAK8769028.1"/>
    <property type="molecule type" value="Genomic_DNA"/>
</dbReference>
<evidence type="ECO:0008006" key="6">
    <source>
        <dbReference type="Google" id="ProtNLM"/>
    </source>
</evidence>
<evidence type="ECO:0000256" key="2">
    <source>
        <dbReference type="SAM" id="MobiDB-lite"/>
    </source>
</evidence>
<proteinExistence type="predicted"/>
<dbReference type="AlphaFoldDB" id="A0AAQ4E2U3"/>
<gene>
    <name evidence="4" type="ORF">V5799_014508</name>
</gene>
<evidence type="ECO:0000256" key="3">
    <source>
        <dbReference type="SAM" id="Phobius"/>
    </source>
</evidence>
<keyword evidence="3" id="KW-1133">Transmembrane helix</keyword>
<dbReference type="InterPro" id="IPR024079">
    <property type="entry name" value="MetalloPept_cat_dom_sf"/>
</dbReference>
<evidence type="ECO:0000313" key="5">
    <source>
        <dbReference type="Proteomes" id="UP001321473"/>
    </source>
</evidence>
<keyword evidence="1" id="KW-0175">Coiled coil</keyword>
<comment type="caution">
    <text evidence="4">The sequence shown here is derived from an EMBL/GenBank/DDBJ whole genome shotgun (WGS) entry which is preliminary data.</text>
</comment>
<dbReference type="PROSITE" id="PS51885">
    <property type="entry name" value="NEPRILYSIN"/>
    <property type="match status" value="1"/>
</dbReference>
<dbReference type="GO" id="GO:0016485">
    <property type="term" value="P:protein processing"/>
    <property type="evidence" value="ECO:0007669"/>
    <property type="project" value="TreeGrafter"/>
</dbReference>
<dbReference type="GO" id="GO:0004222">
    <property type="term" value="F:metalloendopeptidase activity"/>
    <property type="evidence" value="ECO:0007669"/>
    <property type="project" value="InterPro"/>
</dbReference>
<evidence type="ECO:0000313" key="4">
    <source>
        <dbReference type="EMBL" id="KAK8769028.1"/>
    </source>
</evidence>
<protein>
    <recommendedName>
        <fullName evidence="6">M13 family peptidase</fullName>
    </recommendedName>
</protein>
<keyword evidence="3" id="KW-0812">Transmembrane</keyword>
<dbReference type="PANTHER" id="PTHR11733:SF241">
    <property type="entry name" value="GH26575P-RELATED"/>
    <property type="match status" value="1"/>
</dbReference>
<sequence>MKDELEEMKKTLEENKEFKKNIGALKANLREEIQAVLRENSNLRSENKKLTKHLEELEQYQRSNNIEIKGIPHDDNPLETVKKPSGTALTPASTGQSFDFAANIEFQRWLLATAIAVVIMVLITGLAFLVESMWGSRRDNDPEPPLRPGVDLLGAVSCNSTICKRYKGLISSCMGSGGKSPCAGLSDFVCGEGVCYGRPMESLLRGLLRALAADELAAWRPRSSAQPSAVDNAAALYEECRERTSREVDLTSSRDNVDADELQSLTDSKDTAGELAARLAARYQDGAFFWLDAVPIHGETKRRVQLKVNKQFLLNAETREASSRKRKRRSLLHGSEESPSRSNVGRNILRAMDHVHMLWKKAGNLRVYEPKLMDVKELDKCGLSSAVLVKELSQVGNTTYNEGDKIEVANTALLPFLTGLLQTENIKEYLAWEFLRHRLACTSPTHLEEKTLTNGCFDCIERVAGLAAHAPFLRSSREVESQAKQITFLQHVRDFMGTSVREAKWLPAKQRAQMIDRLQRVKFVRGIPAGVSGMKKLNNYYSYLPKSTGSFAKDYKAATQAAWSRSLTRTEVSSPLLSAFPNVLTRNNVVYIPAVALVPPLFNYGDVESVNYSFLGVALMRAVLHSLGMTGMQSLPDPEDVETAGHIDILSQCLQLNRSAKFYSSRLADVMGIGAALRALELQQDGQYAIDDQQRLLLVDSCLFMCTADDPRRCDMPAGQAAQFQEAFTCPRATSISEVAKCTVW</sequence>
<feature type="coiled-coil region" evidence="1">
    <location>
        <begin position="1"/>
        <end position="63"/>
    </location>
</feature>
<dbReference type="InterPro" id="IPR042089">
    <property type="entry name" value="Peptidase_M13_dom_2"/>
</dbReference>
<keyword evidence="5" id="KW-1185">Reference proteome</keyword>
<accession>A0AAQ4E2U3</accession>
<dbReference type="GO" id="GO:0005886">
    <property type="term" value="C:plasma membrane"/>
    <property type="evidence" value="ECO:0007669"/>
    <property type="project" value="TreeGrafter"/>
</dbReference>
<dbReference type="PANTHER" id="PTHR11733">
    <property type="entry name" value="ZINC METALLOPROTEASE FAMILY M13 NEPRILYSIN-RELATED"/>
    <property type="match status" value="1"/>
</dbReference>
<dbReference type="Gene3D" id="3.40.390.10">
    <property type="entry name" value="Collagenase (Catalytic Domain)"/>
    <property type="match status" value="1"/>
</dbReference>
<reference evidence="4 5" key="1">
    <citation type="journal article" date="2023" name="Arcadia Sci">
        <title>De novo assembly of a long-read Amblyomma americanum tick genome.</title>
        <authorList>
            <person name="Chou S."/>
            <person name="Poskanzer K.E."/>
            <person name="Rollins M."/>
            <person name="Thuy-Boun P.S."/>
        </authorList>
    </citation>
    <scope>NUCLEOTIDE SEQUENCE [LARGE SCALE GENOMIC DNA]</scope>
    <source>
        <strain evidence="4">F_SG_1</strain>
        <tissue evidence="4">Salivary glands</tissue>
    </source>
</reference>
<feature type="region of interest" description="Disordered" evidence="2">
    <location>
        <begin position="319"/>
        <end position="345"/>
    </location>
</feature>
<evidence type="ECO:0000256" key="1">
    <source>
        <dbReference type="SAM" id="Coils"/>
    </source>
</evidence>
<dbReference type="SUPFAM" id="SSF55486">
    <property type="entry name" value="Metalloproteases ('zincins'), catalytic domain"/>
    <property type="match status" value="1"/>
</dbReference>
<dbReference type="Gene3D" id="1.10.1380.10">
    <property type="entry name" value="Neutral endopeptidase , domain2"/>
    <property type="match status" value="1"/>
</dbReference>
<dbReference type="Proteomes" id="UP001321473">
    <property type="component" value="Unassembled WGS sequence"/>
</dbReference>
<keyword evidence="3" id="KW-0472">Membrane</keyword>
<dbReference type="InterPro" id="IPR000718">
    <property type="entry name" value="Peptidase_M13"/>
</dbReference>
<organism evidence="4 5">
    <name type="scientific">Amblyomma americanum</name>
    <name type="common">Lone star tick</name>
    <dbReference type="NCBI Taxonomy" id="6943"/>
    <lineage>
        <taxon>Eukaryota</taxon>
        <taxon>Metazoa</taxon>
        <taxon>Ecdysozoa</taxon>
        <taxon>Arthropoda</taxon>
        <taxon>Chelicerata</taxon>
        <taxon>Arachnida</taxon>
        <taxon>Acari</taxon>
        <taxon>Parasitiformes</taxon>
        <taxon>Ixodida</taxon>
        <taxon>Ixodoidea</taxon>
        <taxon>Ixodidae</taxon>
        <taxon>Amblyomminae</taxon>
        <taxon>Amblyomma</taxon>
    </lineage>
</organism>